<keyword evidence="12" id="KW-1185">Reference proteome</keyword>
<evidence type="ECO:0000256" key="8">
    <source>
        <dbReference type="ARBA" id="ARBA00023049"/>
    </source>
</evidence>
<dbReference type="EMBL" id="JACHWY010000001">
    <property type="protein sequence ID" value="MBB3046018.1"/>
    <property type="molecule type" value="Genomic_DNA"/>
</dbReference>
<keyword evidence="3 9" id="KW-0031">Aminopeptidase</keyword>
<comment type="caution">
    <text evidence="11">The sequence shown here is derived from an EMBL/GenBank/DDBJ whole genome shotgun (WGS) entry which is preliminary data.</text>
</comment>
<evidence type="ECO:0000313" key="11">
    <source>
        <dbReference type="EMBL" id="MBB3046018.1"/>
    </source>
</evidence>
<keyword evidence="4 9" id="KW-0645">Protease</keyword>
<gene>
    <name evidence="11" type="ORF">FHR99_000254</name>
</gene>
<keyword evidence="5 9" id="KW-0479">Metal-binding</keyword>
<dbReference type="Gene3D" id="3.40.630.10">
    <property type="entry name" value="Zn peptidases"/>
    <property type="match status" value="1"/>
</dbReference>
<name>A0A7W4W2L4_9GAMM</name>
<keyword evidence="8 9" id="KW-0482">Metalloprotease</keyword>
<dbReference type="RefSeq" id="WP_183408733.1">
    <property type="nucleotide sequence ID" value="NZ_JACHWY010000001.1"/>
</dbReference>
<dbReference type="GO" id="GO:0005737">
    <property type="term" value="C:cytoplasm"/>
    <property type="evidence" value="ECO:0007669"/>
    <property type="project" value="UniProtKB-ARBA"/>
</dbReference>
<dbReference type="PRINTS" id="PR00932">
    <property type="entry name" value="AMINO1PTASE"/>
</dbReference>
<dbReference type="GO" id="GO:0006508">
    <property type="term" value="P:proteolysis"/>
    <property type="evidence" value="ECO:0007669"/>
    <property type="project" value="UniProtKB-KW"/>
</dbReference>
<dbReference type="Pfam" id="PF02127">
    <property type="entry name" value="Peptidase_M18"/>
    <property type="match status" value="1"/>
</dbReference>
<protein>
    <recommendedName>
        <fullName evidence="10">M18 family aminopeptidase</fullName>
        <ecNumber evidence="10">3.4.11.-</ecNumber>
    </recommendedName>
</protein>
<keyword evidence="7 9" id="KW-0862">Zinc</keyword>
<evidence type="ECO:0000256" key="6">
    <source>
        <dbReference type="ARBA" id="ARBA00022801"/>
    </source>
</evidence>
<accession>A0A7W4W2L4</accession>
<organism evidence="11 12">
    <name type="scientific">Litorivivens lipolytica</name>
    <dbReference type="NCBI Taxonomy" id="1524264"/>
    <lineage>
        <taxon>Bacteria</taxon>
        <taxon>Pseudomonadati</taxon>
        <taxon>Pseudomonadota</taxon>
        <taxon>Gammaproteobacteria</taxon>
        <taxon>Litorivivens</taxon>
    </lineage>
</organism>
<evidence type="ECO:0000313" key="12">
    <source>
        <dbReference type="Proteomes" id="UP000537130"/>
    </source>
</evidence>
<evidence type="ECO:0000256" key="4">
    <source>
        <dbReference type="ARBA" id="ARBA00022670"/>
    </source>
</evidence>
<dbReference type="GO" id="GO:0008237">
    <property type="term" value="F:metallopeptidase activity"/>
    <property type="evidence" value="ECO:0007669"/>
    <property type="project" value="UniProtKB-KW"/>
</dbReference>
<dbReference type="Gene3D" id="2.30.250.10">
    <property type="entry name" value="Aminopeptidase i, Domain 2"/>
    <property type="match status" value="1"/>
</dbReference>
<evidence type="ECO:0000256" key="9">
    <source>
        <dbReference type="RuleBase" id="RU004386"/>
    </source>
</evidence>
<dbReference type="Proteomes" id="UP000537130">
    <property type="component" value="Unassembled WGS sequence"/>
</dbReference>
<proteinExistence type="inferred from homology"/>
<evidence type="ECO:0000256" key="1">
    <source>
        <dbReference type="ARBA" id="ARBA00001947"/>
    </source>
</evidence>
<evidence type="ECO:0000256" key="7">
    <source>
        <dbReference type="ARBA" id="ARBA00022833"/>
    </source>
</evidence>
<dbReference type="AlphaFoldDB" id="A0A7W4W2L4"/>
<dbReference type="NCBIfam" id="NF002759">
    <property type="entry name" value="PRK02813.1"/>
    <property type="match status" value="1"/>
</dbReference>
<dbReference type="InterPro" id="IPR001948">
    <property type="entry name" value="Peptidase_M18"/>
</dbReference>
<evidence type="ECO:0000256" key="2">
    <source>
        <dbReference type="ARBA" id="ARBA00008290"/>
    </source>
</evidence>
<keyword evidence="6 9" id="KW-0378">Hydrolase</keyword>
<evidence type="ECO:0000256" key="3">
    <source>
        <dbReference type="ARBA" id="ARBA00022438"/>
    </source>
</evidence>
<dbReference type="GO" id="GO:0004177">
    <property type="term" value="F:aminopeptidase activity"/>
    <property type="evidence" value="ECO:0007669"/>
    <property type="project" value="UniProtKB-KW"/>
</dbReference>
<dbReference type="SUPFAM" id="SSF53187">
    <property type="entry name" value="Zn-dependent exopeptidases"/>
    <property type="match status" value="1"/>
</dbReference>
<evidence type="ECO:0000256" key="10">
    <source>
        <dbReference type="RuleBase" id="RU004387"/>
    </source>
</evidence>
<dbReference type="CDD" id="cd05658">
    <property type="entry name" value="M18_DAP"/>
    <property type="match status" value="1"/>
</dbReference>
<dbReference type="GO" id="GO:0008270">
    <property type="term" value="F:zinc ion binding"/>
    <property type="evidence" value="ECO:0007669"/>
    <property type="project" value="InterPro"/>
</dbReference>
<sequence>MIEQNAFNEDMLAFLEASPTPFHAVAEMSRRLVEAGFTELNEADAWQLKPGGKYYVQRNQSSLVAFVYGQKPLLDGGWRLWGAHTDSPCLKLKPHADLEKKGYRQWGVQVYGGALLNPWFDRDLSLAGRVHFKTSEGKHRRCLINLKRPIAIIPSLAIHLDREANNSRTVNPQTDMPPIVCHNEGDTDLQSLLLEHLRGSGYAVANEVVDFDLSLFDTQAPAQVGWRNEFIASARLDNLLSCYVGLAGLLAAGDATHSVLVCNDHEEVGSQSAIGAQGPMLKAILKRIVGSYEDFERAINRSLMVSADNAHGVHPNYADRHDNNHGPLLNAGPVIKINANQRYASTSETNTLFSAFCKACDVPVQQFVIRSDMGCGSTIGPITSSELGVRTVDIGVPTFAMHSCRELAGSSDAHGLAKVARHFMACETLPEV</sequence>
<reference evidence="11 12" key="1">
    <citation type="submission" date="2020-08" db="EMBL/GenBank/DDBJ databases">
        <title>Genomic Encyclopedia of Type Strains, Phase III (KMG-III): the genomes of soil and plant-associated and newly described type strains.</title>
        <authorList>
            <person name="Whitman W."/>
        </authorList>
    </citation>
    <scope>NUCLEOTIDE SEQUENCE [LARGE SCALE GENOMIC DNA]</scope>
    <source>
        <strain evidence="11 12">CECT 8654</strain>
    </source>
</reference>
<dbReference type="PANTHER" id="PTHR28570:SF3">
    <property type="entry name" value="ASPARTYL AMINOPEPTIDASE"/>
    <property type="match status" value="1"/>
</dbReference>
<comment type="cofactor">
    <cofactor evidence="1 10">
        <name>Zn(2+)</name>
        <dbReference type="ChEBI" id="CHEBI:29105"/>
    </cofactor>
</comment>
<evidence type="ECO:0000256" key="5">
    <source>
        <dbReference type="ARBA" id="ARBA00022723"/>
    </source>
</evidence>
<dbReference type="InterPro" id="IPR023358">
    <property type="entry name" value="Peptidase_M18_dom2"/>
</dbReference>
<dbReference type="EC" id="3.4.11.-" evidence="10"/>
<dbReference type="PANTHER" id="PTHR28570">
    <property type="entry name" value="ASPARTYL AMINOPEPTIDASE"/>
    <property type="match status" value="1"/>
</dbReference>
<comment type="similarity">
    <text evidence="2 9">Belongs to the peptidase M18 family.</text>
</comment>
<dbReference type="SUPFAM" id="SSF101821">
    <property type="entry name" value="Aminopeptidase/glucanase lid domain"/>
    <property type="match status" value="1"/>
</dbReference>